<evidence type="ECO:0000256" key="4">
    <source>
        <dbReference type="ARBA" id="ARBA00022833"/>
    </source>
</evidence>
<dbReference type="SUPFAM" id="SSF50129">
    <property type="entry name" value="GroES-like"/>
    <property type="match status" value="2"/>
</dbReference>
<organism evidence="9 10">
    <name type="scientific">Pseudofrankia asymbiotica</name>
    <dbReference type="NCBI Taxonomy" id="1834516"/>
    <lineage>
        <taxon>Bacteria</taxon>
        <taxon>Bacillati</taxon>
        <taxon>Actinomycetota</taxon>
        <taxon>Actinomycetes</taxon>
        <taxon>Frankiales</taxon>
        <taxon>Frankiaceae</taxon>
        <taxon>Pseudofrankia</taxon>
    </lineage>
</organism>
<dbReference type="GO" id="GO:0005829">
    <property type="term" value="C:cytosol"/>
    <property type="evidence" value="ECO:0007669"/>
    <property type="project" value="TreeGrafter"/>
</dbReference>
<comment type="caution">
    <text evidence="9">The sequence shown here is derived from an EMBL/GenBank/DDBJ whole genome shotgun (WGS) entry which is preliminary data.</text>
</comment>
<protein>
    <recommendedName>
        <fullName evidence="8">Enoyl reductase (ER) domain-containing protein</fullName>
    </recommendedName>
</protein>
<dbReference type="InterPro" id="IPR002328">
    <property type="entry name" value="ADH_Zn_CS"/>
</dbReference>
<dbReference type="Proteomes" id="UP000188929">
    <property type="component" value="Unassembled WGS sequence"/>
</dbReference>
<evidence type="ECO:0000256" key="5">
    <source>
        <dbReference type="ARBA" id="ARBA00023002"/>
    </source>
</evidence>
<comment type="similarity">
    <text evidence="2 7">Belongs to the zinc-containing alcohol dehydrogenase family.</text>
</comment>
<evidence type="ECO:0000313" key="10">
    <source>
        <dbReference type="Proteomes" id="UP000188929"/>
    </source>
</evidence>
<dbReference type="EMBL" id="MOMC01000015">
    <property type="protein sequence ID" value="ONH31722.1"/>
    <property type="molecule type" value="Genomic_DNA"/>
</dbReference>
<dbReference type="GO" id="GO:0046294">
    <property type="term" value="P:formaldehyde catabolic process"/>
    <property type="evidence" value="ECO:0007669"/>
    <property type="project" value="TreeGrafter"/>
</dbReference>
<dbReference type="InterPro" id="IPR011032">
    <property type="entry name" value="GroES-like_sf"/>
</dbReference>
<evidence type="ECO:0000256" key="7">
    <source>
        <dbReference type="RuleBase" id="RU361277"/>
    </source>
</evidence>
<dbReference type="AlphaFoldDB" id="A0A1V2IEU3"/>
<dbReference type="InterPro" id="IPR013149">
    <property type="entry name" value="ADH-like_C"/>
</dbReference>
<dbReference type="SMART" id="SM00829">
    <property type="entry name" value="PKS_ER"/>
    <property type="match status" value="1"/>
</dbReference>
<gene>
    <name evidence="9" type="ORF">BL253_08675</name>
</gene>
<dbReference type="GO" id="GO:0051903">
    <property type="term" value="F:S-(hydroxymethyl)glutathione dehydrogenase [NAD(P)+] activity"/>
    <property type="evidence" value="ECO:0007669"/>
    <property type="project" value="TreeGrafter"/>
</dbReference>
<evidence type="ECO:0000256" key="6">
    <source>
        <dbReference type="ARBA" id="ARBA00023027"/>
    </source>
</evidence>
<comment type="cofactor">
    <cofactor evidence="1 7">
        <name>Zn(2+)</name>
        <dbReference type="ChEBI" id="CHEBI:29105"/>
    </cofactor>
</comment>
<dbReference type="Pfam" id="PF00107">
    <property type="entry name" value="ADH_zinc_N"/>
    <property type="match status" value="1"/>
</dbReference>
<dbReference type="CDD" id="cd08279">
    <property type="entry name" value="Zn_ADH_class_III"/>
    <property type="match status" value="1"/>
</dbReference>
<dbReference type="Gene3D" id="3.40.50.720">
    <property type="entry name" value="NAD(P)-binding Rossmann-like Domain"/>
    <property type="match status" value="1"/>
</dbReference>
<keyword evidence="6" id="KW-0520">NAD</keyword>
<keyword evidence="3 7" id="KW-0479">Metal-binding</keyword>
<accession>A0A1V2IEU3</accession>
<evidence type="ECO:0000313" key="9">
    <source>
        <dbReference type="EMBL" id="ONH31722.1"/>
    </source>
</evidence>
<evidence type="ECO:0000256" key="3">
    <source>
        <dbReference type="ARBA" id="ARBA00022723"/>
    </source>
</evidence>
<evidence type="ECO:0000256" key="2">
    <source>
        <dbReference type="ARBA" id="ARBA00008072"/>
    </source>
</evidence>
<dbReference type="STRING" id="1834516.BL253_08675"/>
<dbReference type="Gene3D" id="3.90.180.10">
    <property type="entry name" value="Medium-chain alcohol dehydrogenases, catalytic domain"/>
    <property type="match status" value="1"/>
</dbReference>
<dbReference type="InterPro" id="IPR036291">
    <property type="entry name" value="NAD(P)-bd_dom_sf"/>
</dbReference>
<dbReference type="InterPro" id="IPR013154">
    <property type="entry name" value="ADH-like_N"/>
</dbReference>
<dbReference type="PANTHER" id="PTHR43880:SF12">
    <property type="entry name" value="ALCOHOL DEHYDROGENASE CLASS-3"/>
    <property type="match status" value="1"/>
</dbReference>
<dbReference type="InterPro" id="IPR020843">
    <property type="entry name" value="ER"/>
</dbReference>
<dbReference type="PANTHER" id="PTHR43880">
    <property type="entry name" value="ALCOHOL DEHYDROGENASE"/>
    <property type="match status" value="1"/>
</dbReference>
<sequence>MPRAALLTAPGRPLEVVDLDLTAPRAGEVRVRIAACGICHSDLHVQQSGLPNLLFPCVLGHEASGVVEEIGPDVDHLAVGDHVILTVIPQCGKCAFCLRGQRTLCTNTSVLYSGVALDGTARFSHAGRGVGQMAGLGAYSEEVVVPAISAVRIDVEMPLLPAALIGCGVVSGFGAVTHVAALTAGQTIAVIGTGGLGLSAVQAARIAGAGRIIAIDLKAGKLELARSVGATDVIDASAGDPAKQVEDLLGGDGVDVTCDFVVNHATVGQALAMTRPGGVTVITGFGDRTVELPVTPFIRAGRTLKGNYMGMADFGRDFPKLVRWYQEGTLQLDAMIGQTFSLDDVNAALAAAHDGEAARAVLVLDEKQRAGG</sequence>
<feature type="domain" description="Enoyl reductase (ER)" evidence="8">
    <location>
        <begin position="11"/>
        <end position="362"/>
    </location>
</feature>
<dbReference type="FunFam" id="3.40.50.720:FF:000003">
    <property type="entry name" value="S-(hydroxymethyl)glutathione dehydrogenase"/>
    <property type="match status" value="1"/>
</dbReference>
<proteinExistence type="inferred from homology"/>
<evidence type="ECO:0000259" key="8">
    <source>
        <dbReference type="SMART" id="SM00829"/>
    </source>
</evidence>
<keyword evidence="10" id="KW-1185">Reference proteome</keyword>
<keyword evidence="4 7" id="KW-0862">Zinc</keyword>
<keyword evidence="5" id="KW-0560">Oxidoreductase</keyword>
<dbReference type="GO" id="GO:0008270">
    <property type="term" value="F:zinc ion binding"/>
    <property type="evidence" value="ECO:0007669"/>
    <property type="project" value="InterPro"/>
</dbReference>
<dbReference type="SUPFAM" id="SSF51735">
    <property type="entry name" value="NAD(P)-binding Rossmann-fold domains"/>
    <property type="match status" value="1"/>
</dbReference>
<dbReference type="PROSITE" id="PS00059">
    <property type="entry name" value="ADH_ZINC"/>
    <property type="match status" value="1"/>
</dbReference>
<dbReference type="OrthoDB" id="3265141at2"/>
<reference evidence="10" key="1">
    <citation type="submission" date="2016-10" db="EMBL/GenBank/DDBJ databases">
        <title>Frankia sp. NRRL B-16386 Genome sequencing.</title>
        <authorList>
            <person name="Ghodhbane-Gtari F."/>
            <person name="Swanson E."/>
            <person name="Gueddou A."/>
            <person name="Hezbri K."/>
            <person name="Ktari K."/>
            <person name="Nouioui I."/>
            <person name="Morris K."/>
            <person name="Simpson S."/>
            <person name="Abebe-Akele F."/>
            <person name="Thomas K."/>
            <person name="Gtari M."/>
            <person name="Tisa L.S."/>
        </authorList>
    </citation>
    <scope>NUCLEOTIDE SEQUENCE [LARGE SCALE GENOMIC DNA]</scope>
    <source>
        <strain evidence="10">NRRL B-16386</strain>
    </source>
</reference>
<evidence type="ECO:0000256" key="1">
    <source>
        <dbReference type="ARBA" id="ARBA00001947"/>
    </source>
</evidence>
<name>A0A1V2IEU3_9ACTN</name>
<dbReference type="RefSeq" id="WP_076815309.1">
    <property type="nucleotide sequence ID" value="NZ_MOMC01000015.1"/>
</dbReference>
<dbReference type="Pfam" id="PF08240">
    <property type="entry name" value="ADH_N"/>
    <property type="match status" value="1"/>
</dbReference>